<proteinExistence type="predicted"/>
<dbReference type="RefSeq" id="WP_184792420.1">
    <property type="nucleotide sequence ID" value="NZ_BONT01000077.1"/>
</dbReference>
<sequence length="73" mass="8287">MTTTFGGKSSAEWYEIWGEHRSRWYDASDPDSRRCTAGCGGWPCEKRNEATRRLAQAGVNPRAVLRGEEERPV</sequence>
<organism evidence="1 2">
    <name type="scientific">Phytomonospora endophytica</name>
    <dbReference type="NCBI Taxonomy" id="714109"/>
    <lineage>
        <taxon>Bacteria</taxon>
        <taxon>Bacillati</taxon>
        <taxon>Actinomycetota</taxon>
        <taxon>Actinomycetes</taxon>
        <taxon>Micromonosporales</taxon>
        <taxon>Micromonosporaceae</taxon>
        <taxon>Phytomonospora</taxon>
    </lineage>
</organism>
<accession>A0A841G0Z3</accession>
<dbReference type="AlphaFoldDB" id="A0A841G0Z3"/>
<evidence type="ECO:0000313" key="2">
    <source>
        <dbReference type="Proteomes" id="UP000548476"/>
    </source>
</evidence>
<evidence type="ECO:0000313" key="1">
    <source>
        <dbReference type="EMBL" id="MBB6039327.1"/>
    </source>
</evidence>
<name>A0A841G0Z3_9ACTN</name>
<protein>
    <submittedName>
        <fullName evidence="1">Uncharacterized protein</fullName>
    </submittedName>
</protein>
<gene>
    <name evidence="1" type="ORF">HNR73_007221</name>
</gene>
<dbReference type="Proteomes" id="UP000548476">
    <property type="component" value="Unassembled WGS sequence"/>
</dbReference>
<comment type="caution">
    <text evidence="1">The sequence shown here is derived from an EMBL/GenBank/DDBJ whole genome shotgun (WGS) entry which is preliminary data.</text>
</comment>
<dbReference type="EMBL" id="JACHGT010000021">
    <property type="protein sequence ID" value="MBB6039327.1"/>
    <property type="molecule type" value="Genomic_DNA"/>
</dbReference>
<keyword evidence="2" id="KW-1185">Reference proteome</keyword>
<reference evidence="1 2" key="1">
    <citation type="submission" date="2020-08" db="EMBL/GenBank/DDBJ databases">
        <title>Genomic Encyclopedia of Type Strains, Phase IV (KMG-IV): sequencing the most valuable type-strain genomes for metagenomic binning, comparative biology and taxonomic classification.</title>
        <authorList>
            <person name="Goeker M."/>
        </authorList>
    </citation>
    <scope>NUCLEOTIDE SEQUENCE [LARGE SCALE GENOMIC DNA]</scope>
    <source>
        <strain evidence="1 2">YIM 65646</strain>
    </source>
</reference>